<dbReference type="GO" id="GO:0016787">
    <property type="term" value="F:hydrolase activity"/>
    <property type="evidence" value="ECO:0007669"/>
    <property type="project" value="UniProtKB-KW"/>
</dbReference>
<proteinExistence type="inferred from homology"/>
<dbReference type="InterPro" id="IPR021127">
    <property type="entry name" value="CRISPR_associated_Cas2"/>
</dbReference>
<evidence type="ECO:0000313" key="11">
    <source>
        <dbReference type="Proteomes" id="UP000706151"/>
    </source>
</evidence>
<keyword evidence="3" id="KW-0540">Nuclease</keyword>
<dbReference type="GO" id="GO:0051607">
    <property type="term" value="P:defense response to virus"/>
    <property type="evidence" value="ECO:0007669"/>
    <property type="project" value="UniProtKB-KW"/>
</dbReference>
<gene>
    <name evidence="10" type="ORF">IPK02_14540</name>
</gene>
<evidence type="ECO:0000256" key="6">
    <source>
        <dbReference type="ARBA" id="ARBA00022801"/>
    </source>
</evidence>
<dbReference type="AlphaFoldDB" id="A0A935W4E8"/>
<comment type="similarity">
    <text evidence="2">Belongs to the CRISPR-associated endoribonuclease Cas2 protein family.</text>
</comment>
<evidence type="ECO:0000256" key="7">
    <source>
        <dbReference type="ARBA" id="ARBA00022842"/>
    </source>
</evidence>
<dbReference type="Proteomes" id="UP000706151">
    <property type="component" value="Unassembled WGS sequence"/>
</dbReference>
<dbReference type="Pfam" id="PF09827">
    <property type="entry name" value="CRISPR_Cas2"/>
    <property type="match status" value="1"/>
</dbReference>
<organism evidence="10 11">
    <name type="scientific">Candidatus Accumulibacter affinis</name>
    <dbReference type="NCBI Taxonomy" id="2954384"/>
    <lineage>
        <taxon>Bacteria</taxon>
        <taxon>Pseudomonadati</taxon>
        <taxon>Pseudomonadota</taxon>
        <taxon>Betaproteobacteria</taxon>
        <taxon>Candidatus Accumulibacter</taxon>
    </lineage>
</organism>
<dbReference type="GO" id="GO:0004521">
    <property type="term" value="F:RNA endonuclease activity"/>
    <property type="evidence" value="ECO:0007669"/>
    <property type="project" value="InterPro"/>
</dbReference>
<dbReference type="InterPro" id="IPR019199">
    <property type="entry name" value="Virulence_VapD/CRISPR_Cas2"/>
</dbReference>
<evidence type="ECO:0000313" key="10">
    <source>
        <dbReference type="EMBL" id="MBK7955062.1"/>
    </source>
</evidence>
<evidence type="ECO:0000256" key="2">
    <source>
        <dbReference type="ARBA" id="ARBA00009959"/>
    </source>
</evidence>
<protein>
    <submittedName>
        <fullName evidence="10">CRISPR-associated endonuclease Cas2</fullName>
    </submittedName>
</protein>
<keyword evidence="7" id="KW-0460">Magnesium</keyword>
<feature type="region of interest" description="Disordered" evidence="9">
    <location>
        <begin position="67"/>
        <end position="100"/>
    </location>
</feature>
<evidence type="ECO:0000256" key="1">
    <source>
        <dbReference type="ARBA" id="ARBA00001946"/>
    </source>
</evidence>
<accession>A0A935W4E8</accession>
<comment type="caution">
    <text evidence="10">The sequence shown here is derived from an EMBL/GenBank/DDBJ whole genome shotgun (WGS) entry which is preliminary data.</text>
</comment>
<feature type="compositionally biased region" description="Polar residues" evidence="9">
    <location>
        <begin position="90"/>
        <end position="100"/>
    </location>
</feature>
<keyword evidence="4" id="KW-0479">Metal-binding</keyword>
<dbReference type="Gene3D" id="3.30.70.240">
    <property type="match status" value="1"/>
</dbReference>
<keyword evidence="6" id="KW-0378">Hydrolase</keyword>
<dbReference type="EMBL" id="JADJOT010000009">
    <property type="protein sequence ID" value="MBK7955062.1"/>
    <property type="molecule type" value="Genomic_DNA"/>
</dbReference>
<keyword evidence="8" id="KW-0051">Antiviral defense</keyword>
<keyword evidence="5 10" id="KW-0255">Endonuclease</keyword>
<comment type="cofactor">
    <cofactor evidence="1">
        <name>Mg(2+)</name>
        <dbReference type="ChEBI" id="CHEBI:18420"/>
    </cofactor>
</comment>
<evidence type="ECO:0000256" key="8">
    <source>
        <dbReference type="ARBA" id="ARBA00023118"/>
    </source>
</evidence>
<name>A0A935W4E8_9PROT</name>
<evidence type="ECO:0000256" key="3">
    <source>
        <dbReference type="ARBA" id="ARBA00022722"/>
    </source>
</evidence>
<evidence type="ECO:0000256" key="5">
    <source>
        <dbReference type="ARBA" id="ARBA00022759"/>
    </source>
</evidence>
<dbReference type="GO" id="GO:0043571">
    <property type="term" value="P:maintenance of CRISPR repeat elements"/>
    <property type="evidence" value="ECO:0007669"/>
    <property type="project" value="InterPro"/>
</dbReference>
<sequence length="100" mass="11186">MSDSARTLYLVCYDVCKTPLRRRVQKDLTGYKIGGQKSFFECWLTPSELREVRETLAEWLDLAADRAGPRSLPQRGALGAGKRSPDHTTGPPTTSRHPPD</sequence>
<dbReference type="CDD" id="cd09725">
    <property type="entry name" value="Cas2_I_II_III"/>
    <property type="match status" value="1"/>
</dbReference>
<reference evidence="10 11" key="1">
    <citation type="submission" date="2020-10" db="EMBL/GenBank/DDBJ databases">
        <title>Connecting structure to function with the recovery of over 1000 high-quality activated sludge metagenome-assembled genomes encoding full-length rRNA genes using long-read sequencing.</title>
        <authorList>
            <person name="Singleton C.M."/>
            <person name="Petriglieri F."/>
            <person name="Kristensen J.M."/>
            <person name="Kirkegaard R.H."/>
            <person name="Michaelsen T.Y."/>
            <person name="Andersen M.H."/>
            <person name="Karst S.M."/>
            <person name="Dueholm M.S."/>
            <person name="Nielsen P.H."/>
            <person name="Albertsen M."/>
        </authorList>
    </citation>
    <scope>NUCLEOTIDE SEQUENCE [LARGE SCALE GENOMIC DNA]</scope>
    <source>
        <strain evidence="10">Fred_18-Q3-R57-64_BAT3C.720</strain>
    </source>
</reference>
<dbReference type="GO" id="GO:0046872">
    <property type="term" value="F:metal ion binding"/>
    <property type="evidence" value="ECO:0007669"/>
    <property type="project" value="UniProtKB-KW"/>
</dbReference>
<evidence type="ECO:0000256" key="9">
    <source>
        <dbReference type="SAM" id="MobiDB-lite"/>
    </source>
</evidence>
<dbReference type="SUPFAM" id="SSF143430">
    <property type="entry name" value="TTP0101/SSO1404-like"/>
    <property type="match status" value="1"/>
</dbReference>
<evidence type="ECO:0000256" key="4">
    <source>
        <dbReference type="ARBA" id="ARBA00022723"/>
    </source>
</evidence>